<dbReference type="PROSITE" id="PS51318">
    <property type="entry name" value="TAT"/>
    <property type="match status" value="1"/>
</dbReference>
<sequence length="650" mass="71336">MSYSTRDSVTRREVLGGLAVGAAVISTPVAASTDTASGAVAQPDAGPLADQDAFASFLDEFVSSQLEEHDIPGATVAVVDGDSEVTRGYGFSDIESETPVRADETLFRIGSLSKLFTWTAVMQGVERGRFDLDTDVTQYLDEIDVPATYEQPITLEHLGTHTAGFEDRVHGTFVVDETDLQPLEQSLAEERPARVRPPGQFTAYSNYGAALAGHIAATTAGTSFRNYVDEEIFEPLSMDRSTFAQPVPDVLRADLATGYTAADGGFEDRPFEFVGMAPTGAMSATATDMARFVRAHLQGGTVDTERILESETVAEMHRRRFANDERVNGMAFGFYEMSRYGVRVIGHAGDTPSFHSLLFLLPEHDVGVFVSYNSPGGIDAREEFIDEFVDRYFPTEEPPGAVPDSTPTRGSDLEGTYRALRMPHTTSEKFIGFSETVSVSIDDRGRLVTTHAGETKRWVEADPLFFREIDGPDHLAFRETDGDVTHLFLGSRPPSAYERLSIAEQPRIHGAIVALSVLVFVTAVVGWSVAAVWRRYRGVSRPKADSPLRYARWAGGIAAACFLLFTVGFAGALVMRPTAFLYGDRFLFRILTIPSLVGAVASCVTAVFAGVAVRNRAWGRWKRIYYAFVALAAIAFTVLLWYWNLLWYQM</sequence>
<dbReference type="HOGENOM" id="CLU_022757_1_0_2"/>
<dbReference type="Proteomes" id="UP000001903">
    <property type="component" value="Plasmid pHTUR01"/>
</dbReference>
<dbReference type="SUPFAM" id="SSF56601">
    <property type="entry name" value="beta-lactamase/transpeptidase-like"/>
    <property type="match status" value="1"/>
</dbReference>
<keyword evidence="1" id="KW-0812">Transmembrane</keyword>
<gene>
    <name evidence="3" type="ordered locus">Htur_4308</name>
</gene>
<keyword evidence="4" id="KW-1185">Reference proteome</keyword>
<dbReference type="Gene3D" id="3.40.710.10">
    <property type="entry name" value="DD-peptidase/beta-lactamase superfamily"/>
    <property type="match status" value="1"/>
</dbReference>
<keyword evidence="1" id="KW-0472">Membrane</keyword>
<proteinExistence type="predicted"/>
<feature type="transmembrane region" description="Helical" evidence="1">
    <location>
        <begin position="586"/>
        <end position="612"/>
    </location>
</feature>
<keyword evidence="1" id="KW-1133">Transmembrane helix</keyword>
<reference evidence="3 4" key="1">
    <citation type="journal article" date="2010" name="Stand. Genomic Sci.">
        <title>Complete genome sequence of Haloterrigena turkmenica type strain (4k).</title>
        <authorList>
            <person name="Saunders E."/>
            <person name="Tindall B.J."/>
            <person name="Fahnrich R."/>
            <person name="Lapidus A."/>
            <person name="Copeland A."/>
            <person name="Del Rio T.G."/>
            <person name="Lucas S."/>
            <person name="Chen F."/>
            <person name="Tice H."/>
            <person name="Cheng J.F."/>
            <person name="Han C."/>
            <person name="Detter J.C."/>
            <person name="Bruce D."/>
            <person name="Goodwin L."/>
            <person name="Chain P."/>
            <person name="Pitluck S."/>
            <person name="Pati A."/>
            <person name="Ivanova N."/>
            <person name="Mavromatis K."/>
            <person name="Chen A."/>
            <person name="Palaniappan K."/>
            <person name="Land M."/>
            <person name="Hauser L."/>
            <person name="Chang Y.J."/>
            <person name="Jeffries C.D."/>
            <person name="Brettin T."/>
            <person name="Rohde M."/>
            <person name="Goker M."/>
            <person name="Bristow J."/>
            <person name="Eisen J.A."/>
            <person name="Markowitz V."/>
            <person name="Hugenholtz P."/>
            <person name="Klenk H.P."/>
            <person name="Kyrpides N.C."/>
        </authorList>
    </citation>
    <scope>NUCLEOTIDE SEQUENCE [LARGE SCALE GENOMIC DNA]</scope>
    <source>
        <strain evidence="4">ATCC 51198 / DSM 5511 / JCM 9101 / NCIMB 13204 / VKM B-1734 / 4k</strain>
    </source>
</reference>
<feature type="transmembrane region" description="Helical" evidence="1">
    <location>
        <begin position="624"/>
        <end position="643"/>
    </location>
</feature>
<dbReference type="PANTHER" id="PTHR46825:SF9">
    <property type="entry name" value="BETA-LACTAMASE-RELATED DOMAIN-CONTAINING PROTEIN"/>
    <property type="match status" value="1"/>
</dbReference>
<name>D2S178_HALTV</name>
<feature type="domain" description="Beta-lactamase-related" evidence="2">
    <location>
        <begin position="58"/>
        <end position="380"/>
    </location>
</feature>
<keyword evidence="3" id="KW-0614">Plasmid</keyword>
<dbReference type="KEGG" id="htu:Htur_4308"/>
<evidence type="ECO:0000313" key="4">
    <source>
        <dbReference type="Proteomes" id="UP000001903"/>
    </source>
</evidence>
<dbReference type="EMBL" id="CP001861">
    <property type="protein sequence ID" value="ADB63125.1"/>
    <property type="molecule type" value="Genomic_DNA"/>
</dbReference>
<organism evidence="3 4">
    <name type="scientific">Haloterrigena turkmenica (strain ATCC 51198 / DSM 5511 / JCM 9101 / NCIMB 13204 / VKM B-1734 / 4k)</name>
    <name type="common">Halococcus turkmenicus</name>
    <dbReference type="NCBI Taxonomy" id="543526"/>
    <lineage>
        <taxon>Archaea</taxon>
        <taxon>Methanobacteriati</taxon>
        <taxon>Methanobacteriota</taxon>
        <taxon>Stenosarchaea group</taxon>
        <taxon>Halobacteria</taxon>
        <taxon>Halobacteriales</taxon>
        <taxon>Natrialbaceae</taxon>
        <taxon>Haloterrigena</taxon>
    </lineage>
</organism>
<evidence type="ECO:0000259" key="2">
    <source>
        <dbReference type="Pfam" id="PF00144"/>
    </source>
</evidence>
<dbReference type="InterPro" id="IPR012338">
    <property type="entry name" value="Beta-lactam/transpept-like"/>
</dbReference>
<dbReference type="PANTHER" id="PTHR46825">
    <property type="entry name" value="D-ALANYL-D-ALANINE-CARBOXYPEPTIDASE/ENDOPEPTIDASE AMPH"/>
    <property type="match status" value="1"/>
</dbReference>
<geneLocation type="plasmid" evidence="3 4">
    <name>pHTUR01</name>
</geneLocation>
<evidence type="ECO:0000256" key="1">
    <source>
        <dbReference type="SAM" id="Phobius"/>
    </source>
</evidence>
<dbReference type="InterPro" id="IPR006311">
    <property type="entry name" value="TAT_signal"/>
</dbReference>
<dbReference type="InterPro" id="IPR001466">
    <property type="entry name" value="Beta-lactam-related"/>
</dbReference>
<dbReference type="OrthoDB" id="111095at2157"/>
<accession>D2S178</accession>
<dbReference type="AlphaFoldDB" id="D2S178"/>
<dbReference type="InterPro" id="IPR050491">
    <property type="entry name" value="AmpC-like"/>
</dbReference>
<feature type="transmembrane region" description="Helical" evidence="1">
    <location>
        <begin position="508"/>
        <end position="533"/>
    </location>
</feature>
<protein>
    <submittedName>
        <fullName evidence="3">Beta-lactamase</fullName>
    </submittedName>
</protein>
<evidence type="ECO:0000313" key="3">
    <source>
        <dbReference type="EMBL" id="ADB63125.1"/>
    </source>
</evidence>
<dbReference type="Pfam" id="PF00144">
    <property type="entry name" value="Beta-lactamase"/>
    <property type="match status" value="1"/>
</dbReference>
<feature type="transmembrane region" description="Helical" evidence="1">
    <location>
        <begin position="553"/>
        <end position="574"/>
    </location>
</feature>